<evidence type="ECO:0000313" key="2">
    <source>
        <dbReference type="Proteomes" id="UP000284403"/>
    </source>
</evidence>
<dbReference type="Proteomes" id="UP000284403">
    <property type="component" value="Unassembled WGS sequence"/>
</dbReference>
<sequence>MHAKAKGARRPSSRQHKSLMRCLEVCARGPVDQLWLTLVLLLLLLLLLLSLTLLLRPEPFYVPGSDGDTVLAAAAAVNFSGATASAGVNAGDGVAEPTIQTRRSRTFFLPYDDGTAEEEEDEGGAGDTDPDLQREALDDTEMQSLRGSYRLYRNACLAGSGTRLQLDRSLGNKTPQRDVALFIAHGGACDSGALSRAMTSLFAWLQQWGLSLGRRNTSRLPLCTSGRGVPCTVTILVAVANAGGGRCGRTDRFRFDRSRLLHWIRVVTGLFDLPPWWGDEGSAADEVAATRYVVVELGTGRMEASTSVKSSPQRAFGCYSHVVRTGEGSPRWFPSTSMAHRFRQRWLRYLHRQRSQTGPLRSDPVQAMTAMWGAQPLSPVLRRMLVGAVMSNTTLAEALGGQDDGGVSGGGKAASLLPARRPGNRLAGAILPRTPAEASSLRNTSALRLTVLLPHATEQHDVEEMVLYLHQKFGQACRIQLFYMYGERPASAALEHVTVSFAHGDYLEFLRVLALTDLLITPHRAALASMVVMQPGSVVVELFPRLCRSSLYLELAVAMRVVYVSHEGEGQAAAKAHPQPGAGSTAGSVAWDVRENVSTPAAVAGTPRRPLRLFHPVSACRHRRTTGVSAARLYHVVKNGLSSVWLRNSRFSGVMAFDRR</sequence>
<accession>A0A422QBX3</accession>
<dbReference type="AlphaFoldDB" id="A0A422QBX3"/>
<dbReference type="EMBL" id="MKKU01000005">
    <property type="protein sequence ID" value="RNF27481.1"/>
    <property type="molecule type" value="Genomic_DNA"/>
</dbReference>
<evidence type="ECO:0000313" key="1">
    <source>
        <dbReference type="EMBL" id="RNF27481.1"/>
    </source>
</evidence>
<gene>
    <name evidence="1" type="ORF">Tco025E_00283</name>
</gene>
<reference evidence="1 2" key="1">
    <citation type="journal article" date="2018" name="BMC Genomics">
        <title>Genomic comparison of Trypanosoma conorhini and Trypanosoma rangeli to Trypanosoma cruzi strains of high and low virulence.</title>
        <authorList>
            <person name="Bradwell K.R."/>
            <person name="Koparde V.N."/>
            <person name="Matveyev A.V."/>
            <person name="Serrano M.G."/>
            <person name="Alves J.M."/>
            <person name="Parikh H."/>
            <person name="Huang B."/>
            <person name="Lee V."/>
            <person name="Espinosa-Alvarez O."/>
            <person name="Ortiz P.A."/>
            <person name="Costa-Martins A.G."/>
            <person name="Teixeira M.M."/>
            <person name="Buck G.A."/>
        </authorList>
    </citation>
    <scope>NUCLEOTIDE SEQUENCE [LARGE SCALE GENOMIC DNA]</scope>
    <source>
        <strain evidence="1 2">025E</strain>
    </source>
</reference>
<dbReference type="GeneID" id="40313894"/>
<protein>
    <submittedName>
        <fullName evidence="1">Glycosyltransferase</fullName>
        <ecNumber evidence="1">2.4.-.-</ecNumber>
    </submittedName>
</protein>
<dbReference type="OrthoDB" id="529273at2759"/>
<comment type="caution">
    <text evidence="1">The sequence shown here is derived from an EMBL/GenBank/DDBJ whole genome shotgun (WGS) entry which is preliminary data.</text>
</comment>
<organism evidence="1 2">
    <name type="scientific">Trypanosoma conorhini</name>
    <dbReference type="NCBI Taxonomy" id="83891"/>
    <lineage>
        <taxon>Eukaryota</taxon>
        <taxon>Discoba</taxon>
        <taxon>Euglenozoa</taxon>
        <taxon>Kinetoplastea</taxon>
        <taxon>Metakinetoplastina</taxon>
        <taxon>Trypanosomatida</taxon>
        <taxon>Trypanosomatidae</taxon>
        <taxon>Trypanosoma</taxon>
    </lineage>
</organism>
<proteinExistence type="predicted"/>
<name>A0A422QBX3_9TRYP</name>
<keyword evidence="1" id="KW-0328">Glycosyltransferase</keyword>
<keyword evidence="2" id="KW-1185">Reference proteome</keyword>
<dbReference type="EC" id="2.4.-.-" evidence="1"/>
<dbReference type="RefSeq" id="XP_029232687.1">
    <property type="nucleotide sequence ID" value="XM_029367227.1"/>
</dbReference>
<dbReference type="GO" id="GO:0016757">
    <property type="term" value="F:glycosyltransferase activity"/>
    <property type="evidence" value="ECO:0007669"/>
    <property type="project" value="UniProtKB-KW"/>
</dbReference>
<keyword evidence="1" id="KW-0808">Transferase</keyword>